<accession>A0AA40KF48</accession>
<name>A0AA40KF48_9HYME</name>
<reference evidence="1" key="1">
    <citation type="submission" date="2021-10" db="EMBL/GenBank/DDBJ databases">
        <title>Melipona bicolor Genome sequencing and assembly.</title>
        <authorList>
            <person name="Araujo N.S."/>
            <person name="Arias M.C."/>
        </authorList>
    </citation>
    <scope>NUCLEOTIDE SEQUENCE</scope>
    <source>
        <strain evidence="1">USP_2M_L1-L4_2017</strain>
        <tissue evidence="1">Whole body</tissue>
    </source>
</reference>
<sequence length="126" mass="14114">MTVIEVSDETDIPYRYDSNMVSVRIDTYRSGRMADVRDHTERRPEPPLSVGDSGYAVCLVGVCGRAAWCGAAAREMPGSEGVRGAFGRTAGWWFCGCESLYRKNQPQWKLKPLRSLTHHAHSPARR</sequence>
<dbReference type="Proteomes" id="UP001177670">
    <property type="component" value="Unassembled WGS sequence"/>
</dbReference>
<organism evidence="1 2">
    <name type="scientific">Melipona bicolor</name>
    <dbReference type="NCBI Taxonomy" id="60889"/>
    <lineage>
        <taxon>Eukaryota</taxon>
        <taxon>Metazoa</taxon>
        <taxon>Ecdysozoa</taxon>
        <taxon>Arthropoda</taxon>
        <taxon>Hexapoda</taxon>
        <taxon>Insecta</taxon>
        <taxon>Pterygota</taxon>
        <taxon>Neoptera</taxon>
        <taxon>Endopterygota</taxon>
        <taxon>Hymenoptera</taxon>
        <taxon>Apocrita</taxon>
        <taxon>Aculeata</taxon>
        <taxon>Apoidea</taxon>
        <taxon>Anthophila</taxon>
        <taxon>Apidae</taxon>
        <taxon>Melipona</taxon>
    </lineage>
</organism>
<protein>
    <submittedName>
        <fullName evidence="1">Uncharacterized protein</fullName>
    </submittedName>
</protein>
<evidence type="ECO:0000313" key="2">
    <source>
        <dbReference type="Proteomes" id="UP001177670"/>
    </source>
</evidence>
<proteinExistence type="predicted"/>
<gene>
    <name evidence="1" type="ORF">K0M31_015499</name>
</gene>
<dbReference type="EMBL" id="JAHYIQ010000046">
    <property type="protein sequence ID" value="KAK1118052.1"/>
    <property type="molecule type" value="Genomic_DNA"/>
</dbReference>
<comment type="caution">
    <text evidence="1">The sequence shown here is derived from an EMBL/GenBank/DDBJ whole genome shotgun (WGS) entry which is preliminary data.</text>
</comment>
<keyword evidence="2" id="KW-1185">Reference proteome</keyword>
<dbReference type="AlphaFoldDB" id="A0AA40KF48"/>
<evidence type="ECO:0000313" key="1">
    <source>
        <dbReference type="EMBL" id="KAK1118052.1"/>
    </source>
</evidence>